<evidence type="ECO:0000256" key="2">
    <source>
        <dbReference type="ARBA" id="ARBA00022475"/>
    </source>
</evidence>
<evidence type="ECO:0000256" key="8">
    <source>
        <dbReference type="ARBA" id="ARBA00023136"/>
    </source>
</evidence>
<feature type="transmembrane region" description="Helical" evidence="9">
    <location>
        <begin position="20"/>
        <end position="39"/>
    </location>
</feature>
<dbReference type="RefSeq" id="WP_269908458.1">
    <property type="nucleotide sequence ID" value="NZ_JAPFQA010000022.1"/>
</dbReference>
<accession>A0ABT4R3S2</accession>
<keyword evidence="5 9" id="KW-0064">Aspartyl protease</keyword>
<dbReference type="PRINTS" id="PR00781">
    <property type="entry name" value="LIPOSIGPTASE"/>
</dbReference>
<keyword evidence="3 9" id="KW-0645">Protease</keyword>
<comment type="catalytic activity">
    <reaction evidence="9">
        <text>Release of signal peptides from bacterial membrane prolipoproteins. Hydrolyzes -Xaa-Yaa-Zaa-|-(S,diacylglyceryl)Cys-, in which Xaa is hydrophobic (preferably Leu), and Yaa (Ala or Ser) and Zaa (Gly or Ala) have small, neutral side chains.</text>
        <dbReference type="EC" id="3.4.23.36"/>
    </reaction>
</comment>
<evidence type="ECO:0000256" key="7">
    <source>
        <dbReference type="ARBA" id="ARBA00022989"/>
    </source>
</evidence>
<dbReference type="HAMAP" id="MF_00161">
    <property type="entry name" value="LspA"/>
    <property type="match status" value="1"/>
</dbReference>
<reference evidence="11" key="1">
    <citation type="submission" date="2022-11" db="EMBL/GenBank/DDBJ databases">
        <authorList>
            <person name="Coimbra C."/>
        </authorList>
    </citation>
    <scope>NUCLEOTIDE SEQUENCE</scope>
    <source>
        <strain evidence="11">Jales19</strain>
    </source>
</reference>
<dbReference type="EMBL" id="JAPFQA010000022">
    <property type="protein sequence ID" value="MCZ8548203.1"/>
    <property type="molecule type" value="Genomic_DNA"/>
</dbReference>
<keyword evidence="8 9" id="KW-0472">Membrane</keyword>
<dbReference type="EC" id="3.4.23.36" evidence="9"/>
<feature type="active site" evidence="9">
    <location>
        <position position="130"/>
    </location>
</feature>
<dbReference type="Pfam" id="PF01252">
    <property type="entry name" value="Peptidase_A8"/>
    <property type="match status" value="1"/>
</dbReference>
<gene>
    <name evidence="9" type="primary">lspA</name>
    <name evidence="11" type="ORF">OOJ09_28860</name>
</gene>
<feature type="transmembrane region" description="Helical" evidence="9">
    <location>
        <begin position="140"/>
        <end position="160"/>
    </location>
</feature>
<protein>
    <recommendedName>
        <fullName evidence="9">Lipoprotein signal peptidase</fullName>
        <ecNumber evidence="9">3.4.23.36</ecNumber>
    </recommendedName>
    <alternativeName>
        <fullName evidence="9">Prolipoprotein signal peptidase</fullName>
    </alternativeName>
    <alternativeName>
        <fullName evidence="9">Signal peptidase II</fullName>
        <shortName evidence="9">SPase II</shortName>
    </alternativeName>
</protein>
<evidence type="ECO:0000256" key="9">
    <source>
        <dbReference type="HAMAP-Rule" id="MF_00161"/>
    </source>
</evidence>
<feature type="transmembrane region" description="Helical" evidence="9">
    <location>
        <begin position="78"/>
        <end position="97"/>
    </location>
</feature>
<keyword evidence="4 9" id="KW-0812">Transmembrane</keyword>
<dbReference type="Proteomes" id="UP001152178">
    <property type="component" value="Unassembled WGS sequence"/>
</dbReference>
<evidence type="ECO:0000256" key="4">
    <source>
        <dbReference type="ARBA" id="ARBA00022692"/>
    </source>
</evidence>
<dbReference type="PROSITE" id="PS00855">
    <property type="entry name" value="SPASE_II"/>
    <property type="match status" value="1"/>
</dbReference>
<evidence type="ECO:0000256" key="1">
    <source>
        <dbReference type="ARBA" id="ARBA00006139"/>
    </source>
</evidence>
<comment type="similarity">
    <text evidence="1 9 10">Belongs to the peptidase A8 family.</text>
</comment>
<dbReference type="PANTHER" id="PTHR33695">
    <property type="entry name" value="LIPOPROTEIN SIGNAL PEPTIDASE"/>
    <property type="match status" value="1"/>
</dbReference>
<feature type="transmembrane region" description="Helical" evidence="9">
    <location>
        <begin position="104"/>
        <end position="120"/>
    </location>
</feature>
<organism evidence="11 12">
    <name type="scientific">Mesorhizobium qingshengii</name>
    <dbReference type="NCBI Taxonomy" id="1165689"/>
    <lineage>
        <taxon>Bacteria</taxon>
        <taxon>Pseudomonadati</taxon>
        <taxon>Pseudomonadota</taxon>
        <taxon>Alphaproteobacteria</taxon>
        <taxon>Hyphomicrobiales</taxon>
        <taxon>Phyllobacteriaceae</taxon>
        <taxon>Mesorhizobium</taxon>
    </lineage>
</organism>
<comment type="subcellular location">
    <subcellularLocation>
        <location evidence="9">Cell membrane</location>
        <topology evidence="9">Multi-pass membrane protein</topology>
    </subcellularLocation>
</comment>
<dbReference type="PANTHER" id="PTHR33695:SF1">
    <property type="entry name" value="LIPOPROTEIN SIGNAL PEPTIDASE"/>
    <property type="match status" value="1"/>
</dbReference>
<name>A0ABT4R3S2_9HYPH</name>
<keyword evidence="7 9" id="KW-1133">Transmembrane helix</keyword>
<evidence type="ECO:0000256" key="6">
    <source>
        <dbReference type="ARBA" id="ARBA00022801"/>
    </source>
</evidence>
<evidence type="ECO:0000313" key="12">
    <source>
        <dbReference type="Proteomes" id="UP001152178"/>
    </source>
</evidence>
<sequence length="173" mass="18311">MRNESKRDVAAGRLRPGKTLAAIVSVAAFVLDLGTKSWVRASLPSPDGLDPLPFLALRPRYNEGTTFGLLSGGTTSSLTVLVTVTVLAVVGLWWWVARAQGPRVILGAGLMAAGALGNLVDRLSIGMVTDFIGLHVGGWYSVIFNLADIWVVLGSILVFFGSRGIHKKGPDEA</sequence>
<evidence type="ECO:0000256" key="5">
    <source>
        <dbReference type="ARBA" id="ARBA00022750"/>
    </source>
</evidence>
<evidence type="ECO:0000256" key="3">
    <source>
        <dbReference type="ARBA" id="ARBA00022670"/>
    </source>
</evidence>
<evidence type="ECO:0000256" key="10">
    <source>
        <dbReference type="RuleBase" id="RU004181"/>
    </source>
</evidence>
<comment type="function">
    <text evidence="9">This protein specifically catalyzes the removal of signal peptides from prolipoproteins.</text>
</comment>
<feature type="active site" evidence="9">
    <location>
        <position position="148"/>
    </location>
</feature>
<keyword evidence="12" id="KW-1185">Reference proteome</keyword>
<keyword evidence="6 9" id="KW-0378">Hydrolase</keyword>
<comment type="caution">
    <text evidence="11">The sequence shown here is derived from an EMBL/GenBank/DDBJ whole genome shotgun (WGS) entry which is preliminary data.</text>
</comment>
<keyword evidence="2 9" id="KW-1003">Cell membrane</keyword>
<proteinExistence type="inferred from homology"/>
<dbReference type="InterPro" id="IPR001872">
    <property type="entry name" value="Peptidase_A8"/>
</dbReference>
<evidence type="ECO:0000313" key="11">
    <source>
        <dbReference type="EMBL" id="MCZ8548203.1"/>
    </source>
</evidence>
<comment type="pathway">
    <text evidence="9">Protein modification; lipoprotein biosynthesis (signal peptide cleavage).</text>
</comment>